<dbReference type="AlphaFoldDB" id="A0A9P6XN50"/>
<evidence type="ECO:0000313" key="2">
    <source>
        <dbReference type="Proteomes" id="UP000740926"/>
    </source>
</evidence>
<keyword evidence="2" id="KW-1185">Reference proteome</keyword>
<organism evidence="1 2">
    <name type="scientific">Rhizopus delemar</name>
    <dbReference type="NCBI Taxonomy" id="936053"/>
    <lineage>
        <taxon>Eukaryota</taxon>
        <taxon>Fungi</taxon>
        <taxon>Fungi incertae sedis</taxon>
        <taxon>Mucoromycota</taxon>
        <taxon>Mucoromycotina</taxon>
        <taxon>Mucoromycetes</taxon>
        <taxon>Mucorales</taxon>
        <taxon>Mucorineae</taxon>
        <taxon>Rhizopodaceae</taxon>
        <taxon>Rhizopus</taxon>
    </lineage>
</organism>
<reference evidence="1 2" key="1">
    <citation type="journal article" date="2020" name="Microb. Genom.">
        <title>Genetic diversity of clinical and environmental Mucorales isolates obtained from an investigation of mucormycosis cases among solid organ transplant recipients.</title>
        <authorList>
            <person name="Nguyen M.H."/>
            <person name="Kaul D."/>
            <person name="Muto C."/>
            <person name="Cheng S.J."/>
            <person name="Richter R.A."/>
            <person name="Bruno V.M."/>
            <person name="Liu G."/>
            <person name="Beyhan S."/>
            <person name="Sundermann A.J."/>
            <person name="Mounaud S."/>
            <person name="Pasculle A.W."/>
            <person name="Nierman W.C."/>
            <person name="Driscoll E."/>
            <person name="Cumbie R."/>
            <person name="Clancy C.J."/>
            <person name="Dupont C.L."/>
        </authorList>
    </citation>
    <scope>NUCLEOTIDE SEQUENCE [LARGE SCALE GENOMIC DNA]</scope>
    <source>
        <strain evidence="1 2">GL24</strain>
    </source>
</reference>
<comment type="caution">
    <text evidence="1">The sequence shown here is derived from an EMBL/GenBank/DDBJ whole genome shotgun (WGS) entry which is preliminary data.</text>
</comment>
<protein>
    <submittedName>
        <fullName evidence="1">Uncharacterized protein</fullName>
    </submittedName>
</protein>
<dbReference type="Proteomes" id="UP000740926">
    <property type="component" value="Unassembled WGS sequence"/>
</dbReference>
<sequence>MVRSDQAKSNDPQYSALFNYKNDEGTFGVMVQGFSQKRELRREAQEIPGGFFKIGAGDPVAKTNPDLIGVNVPGLLGSTLSSRATASPGA</sequence>
<accession>A0A9P6XN50</accession>
<evidence type="ECO:0000313" key="1">
    <source>
        <dbReference type="EMBL" id="KAG1527339.1"/>
    </source>
</evidence>
<gene>
    <name evidence="1" type="ORF">G6F50_018321</name>
</gene>
<dbReference type="EMBL" id="JAANIU010017137">
    <property type="protein sequence ID" value="KAG1527339.1"/>
    <property type="molecule type" value="Genomic_DNA"/>
</dbReference>
<proteinExistence type="predicted"/>
<name>A0A9P6XN50_9FUNG</name>